<feature type="domain" description="Spore protein YkvP/CgeB glycosyl transferase-like" evidence="1">
    <location>
        <begin position="156"/>
        <end position="283"/>
    </location>
</feature>
<reference evidence="2" key="2">
    <citation type="submission" date="2019-06" db="EMBL/GenBank/DDBJ databases">
        <title>Genomics analysis of Aphanomyces spp. identifies a new class of oomycete effector associated with host adaptation.</title>
        <authorList>
            <person name="Gaulin E."/>
        </authorList>
    </citation>
    <scope>NUCLEOTIDE SEQUENCE</scope>
    <source>
        <strain evidence="2">CBS 578.67</strain>
    </source>
</reference>
<name>A0A485KSN4_9STRA</name>
<evidence type="ECO:0000313" key="2">
    <source>
        <dbReference type="EMBL" id="KAF0698009.1"/>
    </source>
</evidence>
<dbReference type="InterPro" id="IPR055259">
    <property type="entry name" value="YkvP/CgeB_Glyco_trans-like"/>
</dbReference>
<dbReference type="Pfam" id="PF13524">
    <property type="entry name" value="Glyco_trans_1_2"/>
    <property type="match status" value="1"/>
</dbReference>
<dbReference type="Proteomes" id="UP000332933">
    <property type="component" value="Unassembled WGS sequence"/>
</dbReference>
<evidence type="ECO:0000313" key="4">
    <source>
        <dbReference type="Proteomes" id="UP000332933"/>
    </source>
</evidence>
<dbReference type="EMBL" id="VJMH01005272">
    <property type="protein sequence ID" value="KAF0698009.1"/>
    <property type="molecule type" value="Genomic_DNA"/>
</dbReference>
<protein>
    <submittedName>
        <fullName evidence="3">Aste57867_11340 protein</fullName>
    </submittedName>
</protein>
<accession>A0A485KSN4</accession>
<proteinExistence type="predicted"/>
<reference evidence="3 4" key="1">
    <citation type="submission" date="2019-03" db="EMBL/GenBank/DDBJ databases">
        <authorList>
            <person name="Gaulin E."/>
            <person name="Dumas B."/>
        </authorList>
    </citation>
    <scope>NUCLEOTIDE SEQUENCE [LARGE SCALE GENOMIC DNA]</scope>
    <source>
        <strain evidence="3">CBS 568.67</strain>
    </source>
</reference>
<evidence type="ECO:0000313" key="3">
    <source>
        <dbReference type="EMBL" id="VFT88202.1"/>
    </source>
</evidence>
<evidence type="ECO:0000259" key="1">
    <source>
        <dbReference type="Pfam" id="PF13524"/>
    </source>
</evidence>
<dbReference type="OrthoDB" id="197036at2759"/>
<dbReference type="EMBL" id="CAADRA010005293">
    <property type="protein sequence ID" value="VFT88202.1"/>
    <property type="molecule type" value="Genomic_DNA"/>
</dbReference>
<organism evidence="3 4">
    <name type="scientific">Aphanomyces stellatus</name>
    <dbReference type="NCBI Taxonomy" id="120398"/>
    <lineage>
        <taxon>Eukaryota</taxon>
        <taxon>Sar</taxon>
        <taxon>Stramenopiles</taxon>
        <taxon>Oomycota</taxon>
        <taxon>Saprolegniomycetes</taxon>
        <taxon>Saprolegniales</taxon>
        <taxon>Verrucalvaceae</taxon>
        <taxon>Aphanomyces</taxon>
    </lineage>
</organism>
<dbReference type="AlphaFoldDB" id="A0A485KSN4"/>
<keyword evidence="4" id="KW-1185">Reference proteome</keyword>
<gene>
    <name evidence="3" type="primary">Aste57867_11340</name>
    <name evidence="2" type="ORF">As57867_011298</name>
    <name evidence="3" type="ORF">ASTE57867_11340</name>
</gene>
<sequence length="720" mass="79940">MTCRGFAKAFESQGHVVQTMYPGSYRSIGDHMWDIVFIEGWFPAISAFIHEVRRLTHGHARVYYFCLDPAFPGLDRIREFDVDAFFTNSHDALAALTPHAPHAEFMLLAAEASSALNPTSSHHSPLPDSSVVFIGNAVGINTKRDLAVMLREAIPFGLVIYGFAWDLFPEFTPYWGGVLPPEDLPRVYAAATAVLGATMDAQRANGMINNRVFEVLAAGSILISDHYDALETLLGNRVLYYKQPGDVTRHLETLRSFPHSPASLQAFVTAHHTYDHRVAQILNAHTRTLHPSSHRPNRPLFLVVVDAVYMTTHFVASLFLQDALLPALDALVDYHVQVVAFSDLVHTPVKRHDFILVVSCWDCPLDQAMRRQFGSTIAAKGLYLLAPPSVPDDAMAFYDVLFYTATMDESTLHPVRTNLQLAFGLPLIRPRPDDEDDDGDVSSTSCGWIAVGDWTNDLHRLVHLVTAPSNATNVVVFPEHARASLVHTVAYLTTTARLHVRYAATPMDVHAHLRQFDCRAIYLPGTDTMGVGGDWLVGIAVAMNMTLHVLPDTRRWPALFHQLVAPSFTSWDLATLTNAFRQGMTRALCLGRGDARVHMVWPYDGATVGAVFDVHFQIARFDVPQDGNVCIFVDDKAAGCLMRPNMHFSLAWPLSKQTNGSTLALHVALSGNVYGNFFAQTSPVQIVYVEARKPEHEADAPWPTLHKAYHIHLDEDTSQT</sequence>